<dbReference type="Pfam" id="PF02687">
    <property type="entry name" value="FtsX"/>
    <property type="match status" value="2"/>
</dbReference>
<evidence type="ECO:0000256" key="5">
    <source>
        <dbReference type="ARBA" id="ARBA00023136"/>
    </source>
</evidence>
<dbReference type="InterPro" id="IPR025857">
    <property type="entry name" value="MacB_PCD"/>
</dbReference>
<evidence type="ECO:0000259" key="8">
    <source>
        <dbReference type="Pfam" id="PF12704"/>
    </source>
</evidence>
<feature type="transmembrane region" description="Helical" evidence="6">
    <location>
        <begin position="394"/>
        <end position="417"/>
    </location>
</feature>
<keyword evidence="3 6" id="KW-0812">Transmembrane</keyword>
<feature type="domain" description="ABC3 transporter permease C-terminal" evidence="7">
    <location>
        <begin position="307"/>
        <end position="420"/>
    </location>
</feature>
<dbReference type="PANTHER" id="PTHR30572">
    <property type="entry name" value="MEMBRANE COMPONENT OF TRANSPORTER-RELATED"/>
    <property type="match status" value="1"/>
</dbReference>
<dbReference type="NCBIfam" id="TIGR03434">
    <property type="entry name" value="ADOP"/>
    <property type="match status" value="1"/>
</dbReference>
<dbReference type="Pfam" id="PF12704">
    <property type="entry name" value="MacB_PCD"/>
    <property type="match status" value="2"/>
</dbReference>
<sequence>MRAFLLDVRYALRQLRRSPGFTFTVVLMLALGIGTNTAVFSVMNAVLFELLPVSRGQGLRHVRMANGQGSAGSSSNTGDSNTAFTEATFEALRSRTDVFEELIAYVPLALSKVAVRHGELPEEATGEEVSGNFFSGLGARIERGRGLTLADEKTHASVVVLNYDFWTRSYAQDPEVVGQTLYIKGVPMTVVGVATHGFEGVEPLVATDFWIPLQNVPALNAWGAPADVFTLYGSPRWWCVRMIARLRPGVTSMQAQQALAGTFGEVVRQAVGPVDPTKWKPLLDFVPARGLGVHSDEAHEPARIMMALVGLVLVIACINVAMMVQARNSARQQEFSVRVAIGAGRISIFRQLLCESLLLVSSGAALGWLLAFWTTRLLSATLHAGTAFDPDRTVLMFTLLLSTVAAVGFGLVPLWSATHAPVAGVLRTTAANITANKVRLFGSRILLTGQIAICLVLLMTASLLLRTLRNYAAQDLGAQMDGLLVFGVTPQGQGDTHVFYRTLIDRLRQVPGVESVSMAQMRPGSGMANNDMGFVLDGVIHRGEMLRHNSVGSGFNHTMGIPLVAGRDITDADTVKSSRVALVNQTFVKKYLGNTNPLGHVLGWGKDRSTIVGVVADSKYTSVDEEQMPMAFYAQMQASSLAAMHIEVRTRGSALAVLPELRKTVAGLYPDVPLEQPMTQQAQFEESYARQRMLASMACFFGVLAALLVAAGLFGLHSFRVSRRTAEIGLRIALGATRPQMLAMVMRESLWVMLAGLAVGIPLTFFAARPLQSMLYQMSPLDPASFALAIAAMILICVCAALAPARRAASIEPMQALRSE</sequence>
<dbReference type="EMBL" id="CP093313">
    <property type="protein sequence ID" value="UWZ86425.1"/>
    <property type="molecule type" value="Genomic_DNA"/>
</dbReference>
<evidence type="ECO:0000256" key="2">
    <source>
        <dbReference type="ARBA" id="ARBA00022475"/>
    </source>
</evidence>
<feature type="domain" description="ABC3 transporter permease C-terminal" evidence="7">
    <location>
        <begin position="700"/>
        <end position="813"/>
    </location>
</feature>
<protein>
    <submittedName>
        <fullName evidence="9">ABC transporter permease</fullName>
    </submittedName>
</protein>
<accession>A0A9J7BV34</accession>
<feature type="transmembrane region" description="Helical" evidence="6">
    <location>
        <begin position="352"/>
        <end position="374"/>
    </location>
</feature>
<feature type="transmembrane region" description="Helical" evidence="6">
    <location>
        <begin position="445"/>
        <end position="465"/>
    </location>
</feature>
<dbReference type="Proteomes" id="UP001059380">
    <property type="component" value="Chromosome"/>
</dbReference>
<dbReference type="AlphaFoldDB" id="A0A9J7BV34"/>
<keyword evidence="2" id="KW-1003">Cell membrane</keyword>
<feature type="domain" description="MacB-like periplasmic core" evidence="8">
    <location>
        <begin position="22"/>
        <end position="260"/>
    </location>
</feature>
<organism evidence="9 10">
    <name type="scientific">Occallatibacter riparius</name>
    <dbReference type="NCBI Taxonomy" id="1002689"/>
    <lineage>
        <taxon>Bacteria</taxon>
        <taxon>Pseudomonadati</taxon>
        <taxon>Acidobacteriota</taxon>
        <taxon>Terriglobia</taxon>
        <taxon>Terriglobales</taxon>
        <taxon>Acidobacteriaceae</taxon>
        <taxon>Occallatibacter</taxon>
    </lineage>
</organism>
<feature type="transmembrane region" description="Helical" evidence="6">
    <location>
        <begin position="784"/>
        <end position="805"/>
    </location>
</feature>
<dbReference type="KEGG" id="orp:MOP44_10880"/>
<evidence type="ECO:0000256" key="6">
    <source>
        <dbReference type="SAM" id="Phobius"/>
    </source>
</evidence>
<keyword evidence="4 6" id="KW-1133">Transmembrane helix</keyword>
<evidence type="ECO:0000313" key="10">
    <source>
        <dbReference type="Proteomes" id="UP001059380"/>
    </source>
</evidence>
<dbReference type="InterPro" id="IPR050250">
    <property type="entry name" value="Macrolide_Exporter_MacB"/>
</dbReference>
<feature type="transmembrane region" description="Helical" evidence="6">
    <location>
        <begin position="304"/>
        <end position="324"/>
    </location>
</feature>
<keyword evidence="10" id="KW-1185">Reference proteome</keyword>
<dbReference type="InterPro" id="IPR017800">
    <property type="entry name" value="ADOP"/>
</dbReference>
<feature type="transmembrane region" description="Helical" evidence="6">
    <location>
        <begin position="750"/>
        <end position="772"/>
    </location>
</feature>
<feature type="transmembrane region" description="Helical" evidence="6">
    <location>
        <begin position="693"/>
        <end position="716"/>
    </location>
</feature>
<evidence type="ECO:0000256" key="4">
    <source>
        <dbReference type="ARBA" id="ARBA00022989"/>
    </source>
</evidence>
<feature type="domain" description="MacB-like periplasmic core" evidence="8">
    <location>
        <begin position="451"/>
        <end position="650"/>
    </location>
</feature>
<dbReference type="PANTHER" id="PTHR30572:SF18">
    <property type="entry name" value="ABC-TYPE MACROLIDE FAMILY EXPORT SYSTEM PERMEASE COMPONENT 2"/>
    <property type="match status" value="1"/>
</dbReference>
<feature type="transmembrane region" description="Helical" evidence="6">
    <location>
        <begin position="21"/>
        <end position="47"/>
    </location>
</feature>
<evidence type="ECO:0000256" key="3">
    <source>
        <dbReference type="ARBA" id="ARBA00022692"/>
    </source>
</evidence>
<evidence type="ECO:0000256" key="1">
    <source>
        <dbReference type="ARBA" id="ARBA00004651"/>
    </source>
</evidence>
<comment type="subcellular location">
    <subcellularLocation>
        <location evidence="1">Cell membrane</location>
        <topology evidence="1">Multi-pass membrane protein</topology>
    </subcellularLocation>
</comment>
<reference evidence="9" key="1">
    <citation type="submission" date="2021-04" db="EMBL/GenBank/DDBJ databases">
        <title>Phylogenetic analysis of Acidobacteriaceae.</title>
        <authorList>
            <person name="Qiu L."/>
            <person name="Zhang Q."/>
        </authorList>
    </citation>
    <scope>NUCLEOTIDE SEQUENCE</scope>
    <source>
        <strain evidence="9">DSM 25168</strain>
    </source>
</reference>
<proteinExistence type="predicted"/>
<evidence type="ECO:0000313" key="9">
    <source>
        <dbReference type="EMBL" id="UWZ86425.1"/>
    </source>
</evidence>
<dbReference type="GO" id="GO:0005886">
    <property type="term" value="C:plasma membrane"/>
    <property type="evidence" value="ECO:0007669"/>
    <property type="project" value="UniProtKB-SubCell"/>
</dbReference>
<dbReference type="InterPro" id="IPR003838">
    <property type="entry name" value="ABC3_permease_C"/>
</dbReference>
<evidence type="ECO:0000259" key="7">
    <source>
        <dbReference type="Pfam" id="PF02687"/>
    </source>
</evidence>
<dbReference type="GO" id="GO:0022857">
    <property type="term" value="F:transmembrane transporter activity"/>
    <property type="evidence" value="ECO:0007669"/>
    <property type="project" value="TreeGrafter"/>
</dbReference>
<name>A0A9J7BV34_9BACT</name>
<gene>
    <name evidence="9" type="ORF">MOP44_10880</name>
</gene>
<dbReference type="RefSeq" id="WP_260796065.1">
    <property type="nucleotide sequence ID" value="NZ_CP093313.1"/>
</dbReference>
<keyword evidence="5 6" id="KW-0472">Membrane</keyword>